<evidence type="ECO:0000259" key="7">
    <source>
        <dbReference type="PROSITE" id="PS51123"/>
    </source>
</evidence>
<keyword evidence="6" id="KW-0732">Signal</keyword>
<comment type="caution">
    <text evidence="8">The sequence shown here is derived from an EMBL/GenBank/DDBJ whole genome shotgun (WGS) entry which is preliminary data.</text>
</comment>
<dbReference type="InterPro" id="IPR006665">
    <property type="entry name" value="OmpA-like"/>
</dbReference>
<feature type="region of interest" description="Disordered" evidence="5">
    <location>
        <begin position="412"/>
        <end position="436"/>
    </location>
</feature>
<comment type="subcellular location">
    <subcellularLocation>
        <location evidence="1">Cell outer membrane</location>
    </subcellularLocation>
</comment>
<feature type="region of interest" description="Disordered" evidence="5">
    <location>
        <begin position="65"/>
        <end position="105"/>
    </location>
</feature>
<keyword evidence="9" id="KW-1185">Reference proteome</keyword>
<dbReference type="GO" id="GO:0009279">
    <property type="term" value="C:cell outer membrane"/>
    <property type="evidence" value="ECO:0007669"/>
    <property type="project" value="UniProtKB-SubCell"/>
</dbReference>
<evidence type="ECO:0000256" key="4">
    <source>
        <dbReference type="PROSITE-ProRule" id="PRU00473"/>
    </source>
</evidence>
<sequence length="444" mass="48825">MNYIALPTLACLLVATAVTKAQVRVSDPKQTVERNVEYRVNSRVDQGINRGLDKVEQGIGNIFKKKEKKASGQQPADDTSQQTPGGPANQQPADTPMGEAADTGTPRSLKAYSRFDFVPGEKVVALEDFGQDAVGDYPAKWNTNASGEVVTLDGRSEKWLAVTQNGLLYPEFLAALPENFTLEMDMVITPGLDNNFLGTALNFVDGKAAKNLLTADRKNTVQLNIHPGGGYTSVTAWDADETIRVTNENYEKEWLSGEKPAARLSVWRQKTRLRVYLNEVKIWDIPRAFDPTVTYRLVLERNFFTTENQAWYIGNLRVAVGAPDTRSKLITEGKFSTTGILFDVNSDKIRPESYGVLKEIGQVLKENAGIRVKIVGHTDSDGNDASNLALSKRRATSVKTALATEFGVDVNRLDTDGKGESQPVGPNTTPEGKANNRRVEFLKL</sequence>
<dbReference type="RefSeq" id="WP_129600148.1">
    <property type="nucleotide sequence ID" value="NZ_SBLB01000001.1"/>
</dbReference>
<dbReference type="Gene3D" id="2.60.120.560">
    <property type="entry name" value="Exo-inulinase, domain 1"/>
    <property type="match status" value="1"/>
</dbReference>
<proteinExistence type="predicted"/>
<dbReference type="PANTHER" id="PTHR30329:SF21">
    <property type="entry name" value="LIPOPROTEIN YIAD-RELATED"/>
    <property type="match status" value="1"/>
</dbReference>
<accession>A0A4Q2UU44</accession>
<keyword evidence="3" id="KW-0998">Cell outer membrane</keyword>
<dbReference type="PRINTS" id="PR01021">
    <property type="entry name" value="OMPADOMAIN"/>
</dbReference>
<dbReference type="EMBL" id="SBLB01000001">
    <property type="protein sequence ID" value="RYC71355.1"/>
    <property type="molecule type" value="Genomic_DNA"/>
</dbReference>
<evidence type="ECO:0000313" key="8">
    <source>
        <dbReference type="EMBL" id="RYC71355.1"/>
    </source>
</evidence>
<dbReference type="PANTHER" id="PTHR30329">
    <property type="entry name" value="STATOR ELEMENT OF FLAGELLAR MOTOR COMPLEX"/>
    <property type="match status" value="1"/>
</dbReference>
<evidence type="ECO:0000256" key="2">
    <source>
        <dbReference type="ARBA" id="ARBA00023136"/>
    </source>
</evidence>
<evidence type="ECO:0000256" key="3">
    <source>
        <dbReference type="ARBA" id="ARBA00023237"/>
    </source>
</evidence>
<feature type="compositionally biased region" description="Polar residues" evidence="5">
    <location>
        <begin position="71"/>
        <end position="93"/>
    </location>
</feature>
<organism evidence="8 9">
    <name type="scientific">Spirosoma sordidisoli</name>
    <dbReference type="NCBI Taxonomy" id="2502893"/>
    <lineage>
        <taxon>Bacteria</taxon>
        <taxon>Pseudomonadati</taxon>
        <taxon>Bacteroidota</taxon>
        <taxon>Cytophagia</taxon>
        <taxon>Cytophagales</taxon>
        <taxon>Cytophagaceae</taxon>
        <taxon>Spirosoma</taxon>
    </lineage>
</organism>
<evidence type="ECO:0000256" key="5">
    <source>
        <dbReference type="SAM" id="MobiDB-lite"/>
    </source>
</evidence>
<feature type="chain" id="PRO_5020319482" evidence="6">
    <location>
        <begin position="22"/>
        <end position="444"/>
    </location>
</feature>
<dbReference type="InterPro" id="IPR036737">
    <property type="entry name" value="OmpA-like_sf"/>
</dbReference>
<dbReference type="SUPFAM" id="SSF103088">
    <property type="entry name" value="OmpA-like"/>
    <property type="match status" value="1"/>
</dbReference>
<gene>
    <name evidence="8" type="ORF">EQG79_04215</name>
</gene>
<dbReference type="AlphaFoldDB" id="A0A4Q2UU44"/>
<dbReference type="InterPro" id="IPR050330">
    <property type="entry name" value="Bact_OuterMem_StrucFunc"/>
</dbReference>
<evidence type="ECO:0000313" key="9">
    <source>
        <dbReference type="Proteomes" id="UP000290407"/>
    </source>
</evidence>
<name>A0A4Q2UU44_9BACT</name>
<feature type="signal peptide" evidence="6">
    <location>
        <begin position="1"/>
        <end position="21"/>
    </location>
</feature>
<dbReference type="Pfam" id="PF00691">
    <property type="entry name" value="OmpA"/>
    <property type="match status" value="1"/>
</dbReference>
<dbReference type="PROSITE" id="PS51123">
    <property type="entry name" value="OMPA_2"/>
    <property type="match status" value="1"/>
</dbReference>
<dbReference type="InterPro" id="IPR006664">
    <property type="entry name" value="OMP_bac"/>
</dbReference>
<protein>
    <submittedName>
        <fullName evidence="8">OmpA family protein</fullName>
    </submittedName>
</protein>
<evidence type="ECO:0000256" key="6">
    <source>
        <dbReference type="SAM" id="SignalP"/>
    </source>
</evidence>
<evidence type="ECO:0000256" key="1">
    <source>
        <dbReference type="ARBA" id="ARBA00004442"/>
    </source>
</evidence>
<reference evidence="8 9" key="1">
    <citation type="submission" date="2019-01" db="EMBL/GenBank/DDBJ databases">
        <title>Spirosoma flava sp. nov., a propanil-degrading bacterium isolated from herbicide-contaminated soil.</title>
        <authorList>
            <person name="Zhang L."/>
            <person name="Jiang J.-D."/>
        </authorList>
    </citation>
    <scope>NUCLEOTIDE SEQUENCE [LARGE SCALE GENOMIC DNA]</scope>
    <source>
        <strain evidence="8 9">TY50</strain>
    </source>
</reference>
<dbReference type="CDD" id="cd07185">
    <property type="entry name" value="OmpA_C-like"/>
    <property type="match status" value="1"/>
</dbReference>
<dbReference type="Proteomes" id="UP000290407">
    <property type="component" value="Unassembled WGS sequence"/>
</dbReference>
<feature type="domain" description="OmpA-like" evidence="7">
    <location>
        <begin position="329"/>
        <end position="444"/>
    </location>
</feature>
<keyword evidence="2 4" id="KW-0472">Membrane</keyword>
<dbReference type="Gene3D" id="3.30.1330.60">
    <property type="entry name" value="OmpA-like domain"/>
    <property type="match status" value="1"/>
</dbReference>